<comment type="caution">
    <text evidence="2">The sequence shown here is derived from an EMBL/GenBank/DDBJ whole genome shotgun (WGS) entry which is preliminary data.</text>
</comment>
<dbReference type="EMBL" id="MU404353">
    <property type="protein sequence ID" value="KAI1613668.1"/>
    <property type="molecule type" value="Genomic_DNA"/>
</dbReference>
<dbReference type="Pfam" id="PF11951">
    <property type="entry name" value="Fungal_trans_2"/>
    <property type="match status" value="1"/>
</dbReference>
<sequence length="474" mass="53337">MGVVSPSDDELESQAGVVQQEEDESGTQWFTRLQQWHSDNNNALVHTALDSHRRDMFMSYPMTPGQPSMASIDEYIYTQRQEELCLHITPDANHPALSVLIPMAMQDTGLFRAFLAAAQSQYEWRRNRNPRNPQRSQAMIMIQNDAIATLQKRLSQPAAHLDDGVIMSVLHLMVADSCSMDLPALKLHLKGVRQILALRGGLSDTPAHLALRAILATNEFYIALGQYLQLSPDDLSTVPMQPITYVQHPFPSEVTRDLAKLPVGLAEAALSGQLSVRCMRMLSNLAQWAHLANIQASSTEDAMMRYCRLFCEPREFARDAVMLLLDLRRSNIPPGLEHVVCLGLAIIVRHLSGQNRTNIFDHASLTALMANVKAIDTPSVAESEVIIWLALVINWRAHTAGGVPAADDLLDYVLDSFPAARSWKGITKICRKFWWFGRLEQQWKLYWQRGLDRVKSRSSGSRLLERQALNLVQR</sequence>
<dbReference type="PANTHER" id="PTHR37540:SF5">
    <property type="entry name" value="TRANSCRIPTION FACTOR DOMAIN-CONTAINING PROTEIN"/>
    <property type="match status" value="1"/>
</dbReference>
<evidence type="ECO:0000256" key="1">
    <source>
        <dbReference type="SAM" id="MobiDB-lite"/>
    </source>
</evidence>
<evidence type="ECO:0000313" key="3">
    <source>
        <dbReference type="Proteomes" id="UP001203852"/>
    </source>
</evidence>
<gene>
    <name evidence="2" type="ORF">EDD36DRAFT_202929</name>
</gene>
<name>A0AAN6DYB2_9EURO</name>
<organism evidence="2 3">
    <name type="scientific">Exophiala viscosa</name>
    <dbReference type="NCBI Taxonomy" id="2486360"/>
    <lineage>
        <taxon>Eukaryota</taxon>
        <taxon>Fungi</taxon>
        <taxon>Dikarya</taxon>
        <taxon>Ascomycota</taxon>
        <taxon>Pezizomycotina</taxon>
        <taxon>Eurotiomycetes</taxon>
        <taxon>Chaetothyriomycetidae</taxon>
        <taxon>Chaetothyriales</taxon>
        <taxon>Herpotrichiellaceae</taxon>
        <taxon>Exophiala</taxon>
    </lineage>
</organism>
<accession>A0AAN6DYB2</accession>
<dbReference type="InterPro" id="IPR021858">
    <property type="entry name" value="Fun_TF"/>
</dbReference>
<dbReference type="PANTHER" id="PTHR37540">
    <property type="entry name" value="TRANSCRIPTION FACTOR (ACR-2), PUTATIVE-RELATED-RELATED"/>
    <property type="match status" value="1"/>
</dbReference>
<keyword evidence="3" id="KW-1185">Reference proteome</keyword>
<protein>
    <submittedName>
        <fullName evidence="2">Uncharacterized protein</fullName>
    </submittedName>
</protein>
<reference evidence="2" key="1">
    <citation type="journal article" date="2022" name="bioRxiv">
        <title>Deciphering the potential niche of two novel black yeast fungi from a biological soil crust based on their genomes, phenotypes, and melanin regulation.</title>
        <authorList>
            <consortium name="DOE Joint Genome Institute"/>
            <person name="Carr E.C."/>
            <person name="Barton Q."/>
            <person name="Grambo S."/>
            <person name="Sullivan M."/>
            <person name="Renfro C.M."/>
            <person name="Kuo A."/>
            <person name="Pangilinan J."/>
            <person name="Lipzen A."/>
            <person name="Keymanesh K."/>
            <person name="Savage E."/>
            <person name="Barry K."/>
            <person name="Grigoriev I.V."/>
            <person name="Riekhof W.R."/>
            <person name="Harris S.S."/>
        </authorList>
    </citation>
    <scope>NUCLEOTIDE SEQUENCE</scope>
    <source>
        <strain evidence="2">JF 03-4F</strain>
    </source>
</reference>
<dbReference type="Proteomes" id="UP001203852">
    <property type="component" value="Unassembled WGS sequence"/>
</dbReference>
<proteinExistence type="predicted"/>
<feature type="region of interest" description="Disordered" evidence="1">
    <location>
        <begin position="1"/>
        <end position="24"/>
    </location>
</feature>
<dbReference type="AlphaFoldDB" id="A0AAN6DYB2"/>
<evidence type="ECO:0000313" key="2">
    <source>
        <dbReference type="EMBL" id="KAI1613668.1"/>
    </source>
</evidence>